<name>A0A183N7X5_9TREM</name>
<proteinExistence type="predicted"/>
<dbReference type="Proteomes" id="UP000277204">
    <property type="component" value="Unassembled WGS sequence"/>
</dbReference>
<evidence type="ECO:0000313" key="1">
    <source>
        <dbReference type="EMBL" id="VDP51115.1"/>
    </source>
</evidence>
<sequence>MFVVTSMSDFSASAGMLSSPAAFPFLICLTAILISSVVGGLTSMGRSVCAASMSGGFIGAGLFRSSSKYSTHLFRCCWISVIDLPSLSLTGLSGLLYFPDSFFVVS</sequence>
<gene>
    <name evidence="1" type="ORF">SMRZ_LOCUS24400</name>
</gene>
<dbReference type="EMBL" id="UZAI01020364">
    <property type="protein sequence ID" value="VDP51115.1"/>
    <property type="molecule type" value="Genomic_DNA"/>
</dbReference>
<organism evidence="1 2">
    <name type="scientific">Schistosoma margrebowiei</name>
    <dbReference type="NCBI Taxonomy" id="48269"/>
    <lineage>
        <taxon>Eukaryota</taxon>
        <taxon>Metazoa</taxon>
        <taxon>Spiralia</taxon>
        <taxon>Lophotrochozoa</taxon>
        <taxon>Platyhelminthes</taxon>
        <taxon>Trematoda</taxon>
        <taxon>Digenea</taxon>
        <taxon>Strigeidida</taxon>
        <taxon>Schistosomatoidea</taxon>
        <taxon>Schistosomatidae</taxon>
        <taxon>Schistosoma</taxon>
    </lineage>
</organism>
<accession>A0A183N7X5</accession>
<dbReference type="AlphaFoldDB" id="A0A183N7X5"/>
<evidence type="ECO:0000313" key="2">
    <source>
        <dbReference type="Proteomes" id="UP000277204"/>
    </source>
</evidence>
<keyword evidence="2" id="KW-1185">Reference proteome</keyword>
<reference evidence="1 2" key="1">
    <citation type="submission" date="2018-11" db="EMBL/GenBank/DDBJ databases">
        <authorList>
            <consortium name="Pathogen Informatics"/>
        </authorList>
    </citation>
    <scope>NUCLEOTIDE SEQUENCE [LARGE SCALE GENOMIC DNA]</scope>
    <source>
        <strain evidence="1 2">Zambia</strain>
    </source>
</reference>
<protein>
    <submittedName>
        <fullName evidence="1">Uncharacterized protein</fullName>
    </submittedName>
</protein>